<feature type="compositionally biased region" description="Basic and acidic residues" evidence="4">
    <location>
        <begin position="221"/>
        <end position="236"/>
    </location>
</feature>
<keyword evidence="3" id="KW-0677">Repeat</keyword>
<evidence type="ECO:0000256" key="1">
    <source>
        <dbReference type="ARBA" id="ARBA00004430"/>
    </source>
</evidence>
<evidence type="ECO:0000256" key="3">
    <source>
        <dbReference type="ARBA" id="ARBA00022737"/>
    </source>
</evidence>
<dbReference type="InterPro" id="IPR001611">
    <property type="entry name" value="Leu-rich_rpt"/>
</dbReference>
<accession>A0AAE0FSP1</accession>
<dbReference type="PANTHER" id="PTHR18849">
    <property type="entry name" value="LEUCINE RICH REPEAT PROTEIN"/>
    <property type="match status" value="1"/>
</dbReference>
<dbReference type="InterPro" id="IPR032675">
    <property type="entry name" value="LRR_dom_sf"/>
</dbReference>
<dbReference type="EMBL" id="LGRX02013997">
    <property type="protein sequence ID" value="KAK3265327.1"/>
    <property type="molecule type" value="Genomic_DNA"/>
</dbReference>
<feature type="compositionally biased region" description="Low complexity" evidence="4">
    <location>
        <begin position="516"/>
        <end position="526"/>
    </location>
</feature>
<dbReference type="AlphaFoldDB" id="A0AAE0FSP1"/>
<dbReference type="GO" id="GO:0005930">
    <property type="term" value="C:axoneme"/>
    <property type="evidence" value="ECO:0007669"/>
    <property type="project" value="UniProtKB-SubCell"/>
</dbReference>
<dbReference type="Proteomes" id="UP001190700">
    <property type="component" value="Unassembled WGS sequence"/>
</dbReference>
<dbReference type="PROSITE" id="PS51450">
    <property type="entry name" value="LRR"/>
    <property type="match status" value="3"/>
</dbReference>
<comment type="caution">
    <text evidence="5">The sequence shown here is derived from an EMBL/GenBank/DDBJ whole genome shotgun (WGS) entry which is preliminary data.</text>
</comment>
<keyword evidence="2" id="KW-0433">Leucine-rich repeat</keyword>
<evidence type="ECO:0000313" key="5">
    <source>
        <dbReference type="EMBL" id="KAK3265327.1"/>
    </source>
</evidence>
<name>A0AAE0FSP1_9CHLO</name>
<keyword evidence="6" id="KW-1185">Reference proteome</keyword>
<dbReference type="Pfam" id="PF12799">
    <property type="entry name" value="LRR_4"/>
    <property type="match status" value="1"/>
</dbReference>
<feature type="compositionally biased region" description="Basic and acidic residues" evidence="4">
    <location>
        <begin position="530"/>
        <end position="550"/>
    </location>
</feature>
<evidence type="ECO:0000313" key="6">
    <source>
        <dbReference type="Proteomes" id="UP001190700"/>
    </source>
</evidence>
<comment type="subcellular location">
    <subcellularLocation>
        <location evidence="1">Cytoplasm</location>
        <location evidence="1">Cytoskeleton</location>
        <location evidence="1">Cilium axoneme</location>
    </subcellularLocation>
</comment>
<feature type="compositionally biased region" description="Basic and acidic residues" evidence="4">
    <location>
        <begin position="182"/>
        <end position="192"/>
    </location>
</feature>
<evidence type="ECO:0000256" key="2">
    <source>
        <dbReference type="ARBA" id="ARBA00022614"/>
    </source>
</evidence>
<dbReference type="InterPro" id="IPR025875">
    <property type="entry name" value="Leu-rich_rpt_4"/>
</dbReference>
<dbReference type="Gene3D" id="3.80.10.10">
    <property type="entry name" value="Ribonuclease Inhibitor"/>
    <property type="match status" value="2"/>
</dbReference>
<dbReference type="SUPFAM" id="SSF52058">
    <property type="entry name" value="L domain-like"/>
    <property type="match status" value="1"/>
</dbReference>
<dbReference type="PANTHER" id="PTHR18849:SF0">
    <property type="entry name" value="CILIA- AND FLAGELLA-ASSOCIATED PROTEIN 410-RELATED"/>
    <property type="match status" value="1"/>
</dbReference>
<organism evidence="5 6">
    <name type="scientific">Cymbomonas tetramitiformis</name>
    <dbReference type="NCBI Taxonomy" id="36881"/>
    <lineage>
        <taxon>Eukaryota</taxon>
        <taxon>Viridiplantae</taxon>
        <taxon>Chlorophyta</taxon>
        <taxon>Pyramimonadophyceae</taxon>
        <taxon>Pyramimonadales</taxon>
        <taxon>Pyramimonadaceae</taxon>
        <taxon>Cymbomonas</taxon>
    </lineage>
</organism>
<reference evidence="5 6" key="1">
    <citation type="journal article" date="2015" name="Genome Biol. Evol.">
        <title>Comparative Genomics of a Bacterivorous Green Alga Reveals Evolutionary Causalities and Consequences of Phago-Mixotrophic Mode of Nutrition.</title>
        <authorList>
            <person name="Burns J.A."/>
            <person name="Paasch A."/>
            <person name="Narechania A."/>
            <person name="Kim E."/>
        </authorList>
    </citation>
    <scope>NUCLEOTIDE SEQUENCE [LARGE SCALE GENOMIC DNA]</scope>
    <source>
        <strain evidence="5 6">PLY_AMNH</strain>
    </source>
</reference>
<feature type="compositionally biased region" description="Gly residues" evidence="4">
    <location>
        <begin position="297"/>
        <end position="315"/>
    </location>
</feature>
<protein>
    <submittedName>
        <fullName evidence="5">Uncharacterized protein</fullName>
    </submittedName>
</protein>
<proteinExistence type="predicted"/>
<sequence>MRVTEEVIRGSCFETDLKKVTEISFANKDIDDLGSISLVENTQDLNIAFNSLTSIRGLEALTKLKTLNAMHNAIKAPGLKALGDLPALRVLRLSHNKLKSLAPLAACPNLEELWVQHNDFKDVSELEALRPLQKLERLAFFPNGCAKKMPPKEYRLAVKVALPNLKMLDGQEFTAEELAAPDQKKPSSRGERSILGSNGRQSPLPLPASGRRSGRAPLGENHCEDSPPSTDEKGAGERLSSAPVYGRRARRGMLDASPGSTASGEGMGGALAAVMSTPSHQGKPAEGRPPRAPSSGMGLGGSLGRSDSIGGGDRSGSGSRPGTAPRNPEEVIMEYTAGYAPGIKAKGNGDAISVRGDGGAWAKWPNEALAISVDGEGGPGQRSQRYRLFAAYRDTGMVAASFDPGGGGFVNWPSGHLCFVYTAETGSGTVYDNTGNPTTTWSDANGDPLSESVEVLLDSHMGFRFKVPEKRVEMYFACHNVRHRFVNCFNRAKASWPKSDDIDAPRFVDQLEATASTNSSSSKPSSFQRPDARALSKRSNGESDQRFKDLHSATENLKELDIGLSKRLLEASS</sequence>
<evidence type="ECO:0000256" key="4">
    <source>
        <dbReference type="SAM" id="MobiDB-lite"/>
    </source>
</evidence>
<gene>
    <name evidence="5" type="ORF">CYMTET_25978</name>
</gene>
<feature type="region of interest" description="Disordered" evidence="4">
    <location>
        <begin position="513"/>
        <end position="550"/>
    </location>
</feature>
<feature type="region of interest" description="Disordered" evidence="4">
    <location>
        <begin position="176"/>
        <end position="328"/>
    </location>
</feature>